<dbReference type="AlphaFoldDB" id="A0A084W830"/>
<dbReference type="EMBL" id="KE525317">
    <property type="protein sequence ID" value="KFB46374.1"/>
    <property type="molecule type" value="Genomic_DNA"/>
</dbReference>
<proteinExistence type="predicted"/>
<evidence type="ECO:0000313" key="2">
    <source>
        <dbReference type="EMBL" id="KFB46374.1"/>
    </source>
</evidence>
<keyword evidence="4" id="KW-1185">Reference proteome</keyword>
<protein>
    <submittedName>
        <fullName evidence="2 3">Uncharacterized protein</fullName>
    </submittedName>
</protein>
<sequence>MAVSKAQDFVAEGSISDLVAMEQFFGRIPPSILLGGVRIFSEWNERQITIAKCSVLCKPDQLSMELNHIGMCAPYFLGIGSTGQIDEADLTFGFVARAALERRSEKPLKVDVTLITGGVRRTTRWSLGWMSIVALAGLAFAWINRSRVRGVFGV</sequence>
<accession>A0A084W830</accession>
<keyword evidence="1" id="KW-0472">Membrane</keyword>
<evidence type="ECO:0000256" key="1">
    <source>
        <dbReference type="SAM" id="Phobius"/>
    </source>
</evidence>
<dbReference type="EMBL" id="ATLV01021354">
    <property type="status" value="NOT_ANNOTATED_CDS"/>
    <property type="molecule type" value="Genomic_DNA"/>
</dbReference>
<dbReference type="Proteomes" id="UP000030765">
    <property type="component" value="Unassembled WGS sequence"/>
</dbReference>
<dbReference type="VEuPathDB" id="VectorBase:ASIC014366"/>
<reference evidence="2 4" key="1">
    <citation type="journal article" date="2014" name="BMC Genomics">
        <title>Genome sequence of Anopheles sinensis provides insight into genetics basis of mosquito competence for malaria parasites.</title>
        <authorList>
            <person name="Zhou D."/>
            <person name="Zhang D."/>
            <person name="Ding G."/>
            <person name="Shi L."/>
            <person name="Hou Q."/>
            <person name="Ye Y."/>
            <person name="Xu Y."/>
            <person name="Zhou H."/>
            <person name="Xiong C."/>
            <person name="Li S."/>
            <person name="Yu J."/>
            <person name="Hong S."/>
            <person name="Yu X."/>
            <person name="Zou P."/>
            <person name="Chen C."/>
            <person name="Chang X."/>
            <person name="Wang W."/>
            <person name="Lv Y."/>
            <person name="Sun Y."/>
            <person name="Ma L."/>
            <person name="Shen B."/>
            <person name="Zhu C."/>
        </authorList>
    </citation>
    <scope>NUCLEOTIDE SEQUENCE [LARGE SCALE GENOMIC DNA]</scope>
</reference>
<keyword evidence="1" id="KW-1133">Transmembrane helix</keyword>
<organism evidence="2">
    <name type="scientific">Anopheles sinensis</name>
    <name type="common">Mosquito</name>
    <dbReference type="NCBI Taxonomy" id="74873"/>
    <lineage>
        <taxon>Eukaryota</taxon>
        <taxon>Metazoa</taxon>
        <taxon>Ecdysozoa</taxon>
        <taxon>Arthropoda</taxon>
        <taxon>Hexapoda</taxon>
        <taxon>Insecta</taxon>
        <taxon>Pterygota</taxon>
        <taxon>Neoptera</taxon>
        <taxon>Endopterygota</taxon>
        <taxon>Diptera</taxon>
        <taxon>Nematocera</taxon>
        <taxon>Culicoidea</taxon>
        <taxon>Culicidae</taxon>
        <taxon>Anophelinae</taxon>
        <taxon>Anopheles</taxon>
    </lineage>
</organism>
<name>A0A084W830_ANOSI</name>
<keyword evidence="1" id="KW-0812">Transmembrane</keyword>
<evidence type="ECO:0000313" key="4">
    <source>
        <dbReference type="Proteomes" id="UP000030765"/>
    </source>
</evidence>
<feature type="transmembrane region" description="Helical" evidence="1">
    <location>
        <begin position="125"/>
        <end position="143"/>
    </location>
</feature>
<reference evidence="3" key="2">
    <citation type="submission" date="2020-05" db="UniProtKB">
        <authorList>
            <consortium name="EnsemblMetazoa"/>
        </authorList>
    </citation>
    <scope>IDENTIFICATION</scope>
</reference>
<dbReference type="EnsemblMetazoa" id="ASIC014366-RA">
    <property type="protein sequence ID" value="ASIC014366-PA"/>
    <property type="gene ID" value="ASIC014366"/>
</dbReference>
<gene>
    <name evidence="2" type="ORF">ZHAS_00014366</name>
</gene>
<evidence type="ECO:0000313" key="3">
    <source>
        <dbReference type="EnsemblMetazoa" id="ASIC014366-PA"/>
    </source>
</evidence>